<accession>A0A6A6GMQ3</accession>
<gene>
    <name evidence="1" type="ORF">BDZ85DRAFT_257134</name>
</gene>
<feature type="non-terminal residue" evidence="1">
    <location>
        <position position="156"/>
    </location>
</feature>
<dbReference type="OrthoDB" id="10342651at2759"/>
<dbReference type="AlphaFoldDB" id="A0A6A6GMQ3"/>
<keyword evidence="2" id="KW-1185">Reference proteome</keyword>
<sequence>MTLPTIELTSSCLAERTEAARPVIAGTASEMRLCLAAIPEATRPVMLGSSSDTALSRRSFLAATPSPTRSVTCGRALETTSLTRELTRSSLAEMIEPARPVIAGIASEIKLCLAAMPDASRPLTEGRRPVTEGRISDAALPTSSPLAAIAEATRPV</sequence>
<evidence type="ECO:0000313" key="2">
    <source>
        <dbReference type="Proteomes" id="UP000799538"/>
    </source>
</evidence>
<evidence type="ECO:0000313" key="1">
    <source>
        <dbReference type="EMBL" id="KAF2227032.1"/>
    </source>
</evidence>
<proteinExistence type="predicted"/>
<protein>
    <submittedName>
        <fullName evidence="1">Uncharacterized protein</fullName>
    </submittedName>
</protein>
<reference evidence="2" key="1">
    <citation type="journal article" date="2020" name="Stud. Mycol.">
        <title>101 Dothideomycetes genomes: A test case for predicting lifestyles and emergence of pathogens.</title>
        <authorList>
            <person name="Haridas S."/>
            <person name="Albert R."/>
            <person name="Binder M."/>
            <person name="Bloem J."/>
            <person name="LaButti K."/>
            <person name="Salamov A."/>
            <person name="Andreopoulos B."/>
            <person name="Baker S."/>
            <person name="Barry K."/>
            <person name="Bills G."/>
            <person name="Bluhm B."/>
            <person name="Cannon C."/>
            <person name="Castanera R."/>
            <person name="Culley D."/>
            <person name="Daum C."/>
            <person name="Ezra D."/>
            <person name="Gonzalez J."/>
            <person name="Henrissat B."/>
            <person name="Kuo A."/>
            <person name="Liang C."/>
            <person name="Lipzen A."/>
            <person name="Lutzoni F."/>
            <person name="Magnuson J."/>
            <person name="Mondo S."/>
            <person name="Nolan M."/>
            <person name="Ohm R."/>
            <person name="Pangilinan J."/>
            <person name="Park H.-J."/>
            <person name="Ramirez L."/>
            <person name="Alfaro M."/>
            <person name="Sun H."/>
            <person name="Tritt A."/>
            <person name="Yoshinaga Y."/>
            <person name="Zwiers L.-H."/>
            <person name="Turgeon B."/>
            <person name="Goodwin S."/>
            <person name="Spatafora J."/>
            <person name="Crous P."/>
            <person name="Grigoriev I."/>
        </authorList>
    </citation>
    <scope>NUCLEOTIDE SEQUENCE [LARGE SCALE GENOMIC DNA]</scope>
    <source>
        <strain evidence="2">CECT 20119</strain>
    </source>
</reference>
<dbReference type="Proteomes" id="UP000799538">
    <property type="component" value="Unassembled WGS sequence"/>
</dbReference>
<organism evidence="1 2">
    <name type="scientific">Elsinoe ampelina</name>
    <dbReference type="NCBI Taxonomy" id="302913"/>
    <lineage>
        <taxon>Eukaryota</taxon>
        <taxon>Fungi</taxon>
        <taxon>Dikarya</taxon>
        <taxon>Ascomycota</taxon>
        <taxon>Pezizomycotina</taxon>
        <taxon>Dothideomycetes</taxon>
        <taxon>Dothideomycetidae</taxon>
        <taxon>Myriangiales</taxon>
        <taxon>Elsinoaceae</taxon>
        <taxon>Elsinoe</taxon>
    </lineage>
</organism>
<name>A0A6A6GMQ3_9PEZI</name>
<dbReference type="EMBL" id="ML992502">
    <property type="protein sequence ID" value="KAF2227032.1"/>
    <property type="molecule type" value="Genomic_DNA"/>
</dbReference>